<gene>
    <name evidence="2" type="ORF">B0H16DRAFT_1731527</name>
</gene>
<dbReference type="Pfam" id="PF12689">
    <property type="entry name" value="Acid_PPase"/>
    <property type="match status" value="1"/>
</dbReference>
<feature type="region of interest" description="Disordered" evidence="1">
    <location>
        <begin position="137"/>
        <end position="175"/>
    </location>
</feature>
<evidence type="ECO:0000313" key="2">
    <source>
        <dbReference type="EMBL" id="KAJ7735017.1"/>
    </source>
</evidence>
<reference evidence="2" key="1">
    <citation type="submission" date="2023-03" db="EMBL/GenBank/DDBJ databases">
        <title>Massive genome expansion in bonnet fungi (Mycena s.s.) driven by repeated elements and novel gene families across ecological guilds.</title>
        <authorList>
            <consortium name="Lawrence Berkeley National Laboratory"/>
            <person name="Harder C.B."/>
            <person name="Miyauchi S."/>
            <person name="Viragh M."/>
            <person name="Kuo A."/>
            <person name="Thoen E."/>
            <person name="Andreopoulos B."/>
            <person name="Lu D."/>
            <person name="Skrede I."/>
            <person name="Drula E."/>
            <person name="Henrissat B."/>
            <person name="Morin E."/>
            <person name="Kohler A."/>
            <person name="Barry K."/>
            <person name="LaButti K."/>
            <person name="Morin E."/>
            <person name="Salamov A."/>
            <person name="Lipzen A."/>
            <person name="Mereny Z."/>
            <person name="Hegedus B."/>
            <person name="Baldrian P."/>
            <person name="Stursova M."/>
            <person name="Weitz H."/>
            <person name="Taylor A."/>
            <person name="Grigoriev I.V."/>
            <person name="Nagy L.G."/>
            <person name="Martin F."/>
            <person name="Kauserud H."/>
        </authorList>
    </citation>
    <scope>NUCLEOTIDE SEQUENCE</scope>
    <source>
        <strain evidence="2">CBHHK182m</strain>
    </source>
</reference>
<keyword evidence="3" id="KW-1185">Reference proteome</keyword>
<organism evidence="2 3">
    <name type="scientific">Mycena metata</name>
    <dbReference type="NCBI Taxonomy" id="1033252"/>
    <lineage>
        <taxon>Eukaryota</taxon>
        <taxon>Fungi</taxon>
        <taxon>Dikarya</taxon>
        <taxon>Basidiomycota</taxon>
        <taxon>Agaricomycotina</taxon>
        <taxon>Agaricomycetes</taxon>
        <taxon>Agaricomycetidae</taxon>
        <taxon>Agaricales</taxon>
        <taxon>Marasmiineae</taxon>
        <taxon>Mycenaceae</taxon>
        <taxon>Mycena</taxon>
    </lineage>
</organism>
<dbReference type="InterPro" id="IPR036412">
    <property type="entry name" value="HAD-like_sf"/>
</dbReference>
<dbReference type="Gene3D" id="3.40.50.1000">
    <property type="entry name" value="HAD superfamily/HAD-like"/>
    <property type="match status" value="1"/>
</dbReference>
<name>A0AAD7I6H2_9AGAR</name>
<feature type="compositionally biased region" description="Low complexity" evidence="1">
    <location>
        <begin position="161"/>
        <end position="175"/>
    </location>
</feature>
<protein>
    <submittedName>
        <fullName evidence="2">Acid phosphatase-domain-containing protein</fullName>
    </submittedName>
</protein>
<sequence>MFPLLVAFDLDGTLWERRHGKLQLYPGIQKVLRNSVSEGMTIAICSNHNDPDAAKKFFKETRIEIQGRRRTLMSLVEPGCFIVRPGDKRKHFKEIKRQTLMDYKDMIFFDDDSKHRNVKRKGVTFVKVGDEGLDSSTFQRGLYKHHSNYDNSSSSSEDEGSSSSEESGSSSSDDD</sequence>
<dbReference type="EMBL" id="JARKIB010000129">
    <property type="protein sequence ID" value="KAJ7735017.1"/>
    <property type="molecule type" value="Genomic_DNA"/>
</dbReference>
<proteinExistence type="predicted"/>
<dbReference type="PANTHER" id="PTHR17901:SF14">
    <property type="entry name" value="MAGNESIUM-DEPENDENT PHOSPHATASE 1"/>
    <property type="match status" value="1"/>
</dbReference>
<dbReference type="AlphaFoldDB" id="A0AAD7I6H2"/>
<dbReference type="GO" id="GO:0003993">
    <property type="term" value="F:acid phosphatase activity"/>
    <property type="evidence" value="ECO:0007669"/>
    <property type="project" value="TreeGrafter"/>
</dbReference>
<evidence type="ECO:0000313" key="3">
    <source>
        <dbReference type="Proteomes" id="UP001215598"/>
    </source>
</evidence>
<dbReference type="InterPro" id="IPR010036">
    <property type="entry name" value="MDP_1_eu_arc"/>
</dbReference>
<dbReference type="InterPro" id="IPR023214">
    <property type="entry name" value="HAD_sf"/>
</dbReference>
<dbReference type="Proteomes" id="UP001215598">
    <property type="component" value="Unassembled WGS sequence"/>
</dbReference>
<comment type="caution">
    <text evidence="2">The sequence shown here is derived from an EMBL/GenBank/DDBJ whole genome shotgun (WGS) entry which is preliminary data.</text>
</comment>
<evidence type="ECO:0000256" key="1">
    <source>
        <dbReference type="SAM" id="MobiDB-lite"/>
    </source>
</evidence>
<dbReference type="SUPFAM" id="SSF56784">
    <property type="entry name" value="HAD-like"/>
    <property type="match status" value="1"/>
</dbReference>
<dbReference type="PANTHER" id="PTHR17901">
    <property type="entry name" value="MAGNESIUM-DEPENDENT PHOSPHATASE 1 MDP1"/>
    <property type="match status" value="1"/>
</dbReference>
<accession>A0AAD7I6H2</accession>